<reference evidence="10" key="3">
    <citation type="submission" date="2025-09" db="UniProtKB">
        <authorList>
            <consortium name="Ensembl"/>
        </authorList>
    </citation>
    <scope>IDENTIFICATION</scope>
</reference>
<dbReference type="Ensembl" id="ENSLACT00000006964.1">
    <property type="protein sequence ID" value="ENSLACP00000006905.1"/>
    <property type="gene ID" value="ENSLACG00000006130.1"/>
</dbReference>
<evidence type="ECO:0000256" key="5">
    <source>
        <dbReference type="ARBA" id="ARBA00022801"/>
    </source>
</evidence>
<dbReference type="EMBL" id="AFYH01166695">
    <property type="status" value="NOT_ANNOTATED_CDS"/>
    <property type="molecule type" value="Genomic_DNA"/>
</dbReference>
<keyword evidence="4 6" id="KW-0058">Aromatic hydrocarbons catabolism</keyword>
<proteinExistence type="inferred from homology"/>
<dbReference type="GeneTree" id="ENSGT00390000002210"/>
<dbReference type="EMBL" id="AFYH01166693">
    <property type="status" value="NOT_ANNOTATED_CDS"/>
    <property type="molecule type" value="Genomic_DNA"/>
</dbReference>
<dbReference type="EMBL" id="AFYH01166696">
    <property type="status" value="NOT_ANNOTATED_CDS"/>
    <property type="molecule type" value="Genomic_DNA"/>
</dbReference>
<dbReference type="eggNOG" id="KOG2565">
    <property type="taxonomic scope" value="Eukaryota"/>
</dbReference>
<keyword evidence="5 6" id="KW-0378">Hydrolase</keyword>
<dbReference type="PANTHER" id="PTHR21661:SF70">
    <property type="entry name" value="EPOXIDE HYDROLASE 1"/>
    <property type="match status" value="1"/>
</dbReference>
<evidence type="ECO:0000256" key="8">
    <source>
        <dbReference type="SAM" id="Phobius"/>
    </source>
</evidence>
<dbReference type="Bgee" id="ENSLACG00000006130">
    <property type="expression patterns" value="Expressed in pelvic fin and 5 other cell types or tissues"/>
</dbReference>
<dbReference type="PIRSF" id="PIRSF001112">
    <property type="entry name" value="Epoxide_hydrolase"/>
    <property type="match status" value="1"/>
</dbReference>
<organism evidence="10 11">
    <name type="scientific">Latimeria chalumnae</name>
    <name type="common">Coelacanth</name>
    <dbReference type="NCBI Taxonomy" id="7897"/>
    <lineage>
        <taxon>Eukaryota</taxon>
        <taxon>Metazoa</taxon>
        <taxon>Chordata</taxon>
        <taxon>Craniata</taxon>
        <taxon>Vertebrata</taxon>
        <taxon>Euteleostomi</taxon>
        <taxon>Coelacanthiformes</taxon>
        <taxon>Coelacanthidae</taxon>
        <taxon>Latimeria</taxon>
    </lineage>
</organism>
<keyword evidence="6 8" id="KW-0472">Membrane</keyword>
<evidence type="ECO:0000313" key="10">
    <source>
        <dbReference type="Ensembl" id="ENSLACP00000006905.1"/>
    </source>
</evidence>
<feature type="active site" description="Nucleophile" evidence="7">
    <location>
        <position position="231"/>
    </location>
</feature>
<evidence type="ECO:0000313" key="11">
    <source>
        <dbReference type="Proteomes" id="UP000008672"/>
    </source>
</evidence>
<dbReference type="InterPro" id="IPR010497">
    <property type="entry name" value="Epoxide_hydro_N"/>
</dbReference>
<comment type="similarity">
    <text evidence="3 6">Belongs to the peptidase S33 family.</text>
</comment>
<dbReference type="SUPFAM" id="SSF53474">
    <property type="entry name" value="alpha/beta-Hydrolases"/>
    <property type="match status" value="1"/>
</dbReference>
<evidence type="ECO:0000256" key="4">
    <source>
        <dbReference type="ARBA" id="ARBA00022797"/>
    </source>
</evidence>
<dbReference type="EC" id="3.3.2.9" evidence="6"/>
<reference evidence="11" key="1">
    <citation type="submission" date="2011-08" db="EMBL/GenBank/DDBJ databases">
        <title>The draft genome of Latimeria chalumnae.</title>
        <authorList>
            <person name="Di Palma F."/>
            <person name="Alfoldi J."/>
            <person name="Johnson J."/>
            <person name="Berlin A."/>
            <person name="Gnerre S."/>
            <person name="Jaffe D."/>
            <person name="MacCallum I."/>
            <person name="Young S."/>
            <person name="Walker B.J."/>
            <person name="Lander E."/>
            <person name="Lindblad-Toh K."/>
        </authorList>
    </citation>
    <scope>NUCLEOTIDE SEQUENCE [LARGE SCALE GENOMIC DNA]</scope>
    <source>
        <strain evidence="11">Wild caught</strain>
    </source>
</reference>
<dbReference type="EMBL" id="AFYH01166692">
    <property type="status" value="NOT_ANNOTATED_CDS"/>
    <property type="molecule type" value="Genomic_DNA"/>
</dbReference>
<evidence type="ECO:0000256" key="1">
    <source>
        <dbReference type="ARBA" id="ARBA00000221"/>
    </source>
</evidence>
<feature type="active site" description="Proton donor" evidence="7">
    <location>
        <position position="385"/>
    </location>
</feature>
<comment type="catalytic activity">
    <reaction evidence="6">
        <text>cis-stilbene oxide + H2O = (1R,2R)-hydrobenzoin</text>
        <dbReference type="Rhea" id="RHEA:23900"/>
        <dbReference type="ChEBI" id="CHEBI:15377"/>
        <dbReference type="ChEBI" id="CHEBI:50004"/>
        <dbReference type="ChEBI" id="CHEBI:50014"/>
        <dbReference type="EC" id="3.3.2.9"/>
    </reaction>
</comment>
<feature type="transmembrane region" description="Helical" evidence="8">
    <location>
        <begin position="6"/>
        <end position="24"/>
    </location>
</feature>
<dbReference type="InParanoid" id="H3AB84"/>
<accession>H3AB84</accession>
<comment type="subcellular location">
    <subcellularLocation>
        <location evidence="6">Endoplasmic reticulum membrane</location>
    </subcellularLocation>
    <subcellularLocation>
        <location evidence="2">Microsome membrane</location>
        <topology evidence="2">Single-pass membrane protein</topology>
    </subcellularLocation>
</comment>
<evidence type="ECO:0000259" key="9">
    <source>
        <dbReference type="Pfam" id="PF06441"/>
    </source>
</evidence>
<evidence type="ECO:0000256" key="6">
    <source>
        <dbReference type="PIRNR" id="PIRNR001112"/>
    </source>
</evidence>
<dbReference type="EMBL" id="AFYH01166690">
    <property type="status" value="NOT_ANNOTATED_CDS"/>
    <property type="molecule type" value="Genomic_DNA"/>
</dbReference>
<dbReference type="FunCoup" id="H3AB84">
    <property type="interactions" value="635"/>
</dbReference>
<name>H3AB84_LATCH</name>
<dbReference type="Gene3D" id="3.40.50.1820">
    <property type="entry name" value="alpha/beta hydrolase"/>
    <property type="match status" value="1"/>
</dbReference>
<keyword evidence="11" id="KW-1185">Reference proteome</keyword>
<sequence>STDTMLCEAALACALGIVIYLLVFPKKEDTLPMEDGWWGEGQRPPVGEEDESVRPFRVQTSQEELDDLFRRIDQTRFTVPLEDSRFHYGFNAAYLRKVVSYWRNRFDWQKQVELLNRFPHFKTKIEGLDIHFVHVKPPSLPAGHSAKPLMMVHGWPGSFFEFYKIIPLLTDPTSHGLSDEHTFEVICPSIPGYGFSEASRKPGLNSVSAARIFYKLMLRLGFREFYVQGGDWGWLICTNMAQMVPSHVKGVHLNFVSVPMGGLLQLLSLLLGHYFPRLFGFQDEDVKRLFPFMERGIYNMLKETGYLHIQATKPDSAGKAVPGDPCGILPTYILTEIHFYTERLVLFFFLSKDYILFQKFSLDELLTIVMLYWVTGTIVSSMRFYKENLGKGIGNQKHEKILVRVPTGIACFPNELMHTPKLWAKQKYVNIVSYNYMPRGGHFAAFEEPQLVADDIRHFTLELVKFIQRETALESSLY</sequence>
<evidence type="ECO:0000256" key="3">
    <source>
        <dbReference type="ARBA" id="ARBA00010088"/>
    </source>
</evidence>
<dbReference type="HOGENOM" id="CLU_019414_3_0_1"/>
<dbReference type="AlphaFoldDB" id="H3AB84"/>
<dbReference type="InterPro" id="IPR000639">
    <property type="entry name" value="Epox_hydrolase-like"/>
</dbReference>
<dbReference type="STRING" id="7897.ENSLACP00000006905"/>
<dbReference type="Pfam" id="PF06441">
    <property type="entry name" value="EHN"/>
    <property type="match status" value="1"/>
</dbReference>
<dbReference type="OMA" id="MEMPSML"/>
<feature type="active site" description="Proton acceptor" evidence="7">
    <location>
        <position position="442"/>
    </location>
</feature>
<dbReference type="InterPro" id="IPR029058">
    <property type="entry name" value="AB_hydrolase_fold"/>
</dbReference>
<dbReference type="GO" id="GO:0033961">
    <property type="term" value="F:cis-stilbene-oxide hydrolase activity"/>
    <property type="evidence" value="ECO:0007669"/>
    <property type="project" value="UniProtKB-UniRule"/>
</dbReference>
<evidence type="ECO:0000256" key="2">
    <source>
        <dbReference type="ARBA" id="ARBA00004111"/>
    </source>
</evidence>
<keyword evidence="8" id="KW-1133">Transmembrane helix</keyword>
<dbReference type="Proteomes" id="UP000008672">
    <property type="component" value="Unassembled WGS sequence"/>
</dbReference>
<reference evidence="10" key="2">
    <citation type="submission" date="2025-08" db="UniProtKB">
        <authorList>
            <consortium name="Ensembl"/>
        </authorList>
    </citation>
    <scope>IDENTIFICATION</scope>
</reference>
<feature type="domain" description="Epoxide hydrolase N-terminal" evidence="9">
    <location>
        <begin position="53"/>
        <end position="162"/>
    </location>
</feature>
<comment type="catalytic activity">
    <reaction evidence="1 6">
        <text>1-(4-methoxyphenyl)-N-methyl-N-[(3-methyloxetan-3-yl)methyl]methanamine + H2O = 2-{[(4-methoxybenzyl)(methyl)amino]methyl}-2-methylpropane-1,3-diol</text>
        <dbReference type="Rhea" id="RHEA:55764"/>
        <dbReference type="ChEBI" id="CHEBI:15377"/>
        <dbReference type="ChEBI" id="CHEBI:139161"/>
        <dbReference type="ChEBI" id="CHEBI:139164"/>
        <dbReference type="EC" id="3.3.2.9"/>
    </reaction>
</comment>
<dbReference type="EMBL" id="AFYH01166691">
    <property type="status" value="NOT_ANNOTATED_CDS"/>
    <property type="molecule type" value="Genomic_DNA"/>
</dbReference>
<evidence type="ECO:0000256" key="7">
    <source>
        <dbReference type="PIRSR" id="PIRSR001112-1"/>
    </source>
</evidence>
<dbReference type="GO" id="GO:0097176">
    <property type="term" value="P:epoxide metabolic process"/>
    <property type="evidence" value="ECO:0007669"/>
    <property type="project" value="TreeGrafter"/>
</dbReference>
<comment type="function">
    <text evidence="6">Biotransformation enzyme that catalyzes the hydrolysis of arene and aliphatic epoxides to less reactive and more water soluble dihydrodiols by the trans addition of water.</text>
</comment>
<dbReference type="GO" id="GO:0005789">
    <property type="term" value="C:endoplasmic reticulum membrane"/>
    <property type="evidence" value="ECO:0007669"/>
    <property type="project" value="UniProtKB-SubCell"/>
</dbReference>
<keyword evidence="6" id="KW-0256">Endoplasmic reticulum</keyword>
<keyword evidence="8" id="KW-0812">Transmembrane</keyword>
<gene>
    <name evidence="10" type="primary">EPHX1</name>
</gene>
<dbReference type="InterPro" id="IPR016292">
    <property type="entry name" value="Epoxide_hydrolase"/>
</dbReference>
<dbReference type="EMBL" id="AFYH01166694">
    <property type="status" value="NOT_ANNOTATED_CDS"/>
    <property type="molecule type" value="Genomic_DNA"/>
</dbReference>
<protein>
    <recommendedName>
        <fullName evidence="6">Epoxide hydrolase</fullName>
        <ecNumber evidence="6">3.3.2.9</ecNumber>
    </recommendedName>
</protein>
<dbReference type="PRINTS" id="PR00412">
    <property type="entry name" value="EPOXHYDRLASE"/>
</dbReference>
<dbReference type="PANTHER" id="PTHR21661">
    <property type="entry name" value="EPOXIDE HYDROLASE 1-RELATED"/>
    <property type="match status" value="1"/>
</dbReference>